<feature type="compositionally biased region" description="Polar residues" evidence="1">
    <location>
        <begin position="123"/>
        <end position="132"/>
    </location>
</feature>
<evidence type="ECO:0000256" key="1">
    <source>
        <dbReference type="SAM" id="MobiDB-lite"/>
    </source>
</evidence>
<protein>
    <submittedName>
        <fullName evidence="2">Uncharacterized protein</fullName>
    </submittedName>
</protein>
<dbReference type="AlphaFoldDB" id="A0A5B0SF95"/>
<proteinExistence type="predicted"/>
<comment type="caution">
    <text evidence="2">The sequence shown here is derived from an EMBL/GenBank/DDBJ whole genome shotgun (WGS) entry which is preliminary data.</text>
</comment>
<organism evidence="2 3">
    <name type="scientific">Puccinia graminis f. sp. tritici</name>
    <dbReference type="NCBI Taxonomy" id="56615"/>
    <lineage>
        <taxon>Eukaryota</taxon>
        <taxon>Fungi</taxon>
        <taxon>Dikarya</taxon>
        <taxon>Basidiomycota</taxon>
        <taxon>Pucciniomycotina</taxon>
        <taxon>Pucciniomycetes</taxon>
        <taxon>Pucciniales</taxon>
        <taxon>Pucciniaceae</taxon>
        <taxon>Puccinia</taxon>
    </lineage>
</organism>
<feature type="compositionally biased region" description="Basic and acidic residues" evidence="1">
    <location>
        <begin position="148"/>
        <end position="172"/>
    </location>
</feature>
<accession>A0A5B0SF95</accession>
<feature type="region of interest" description="Disordered" evidence="1">
    <location>
        <begin position="88"/>
        <end position="173"/>
    </location>
</feature>
<dbReference type="EMBL" id="VDEP01000037">
    <property type="protein sequence ID" value="KAA1135903.1"/>
    <property type="molecule type" value="Genomic_DNA"/>
</dbReference>
<name>A0A5B0SF95_PUCGR</name>
<evidence type="ECO:0000313" key="3">
    <source>
        <dbReference type="Proteomes" id="UP000325313"/>
    </source>
</evidence>
<evidence type="ECO:0000313" key="2">
    <source>
        <dbReference type="EMBL" id="KAA1135903.1"/>
    </source>
</evidence>
<gene>
    <name evidence="2" type="ORF">PGTUg99_032074</name>
</gene>
<dbReference type="Proteomes" id="UP000325313">
    <property type="component" value="Unassembled WGS sequence"/>
</dbReference>
<sequence length="636" mass="73209">MRTHEILSIRRASLYSIIWAFYQFKTAEAVGHPIEELIRTAKPAKALANDDLFFYPLLIYPDTTYLTSIDLEEDWQASHIHPLDHQLFQPSFIPPNPASSSSRNHNTLTAPGTSGTKRKNDHQTQISSSDSIAQHFPPPSRGPSNAGIEERTPTESSDHGSLDDRSLNHTEPDVLLSPEVNTISHESKQPQECLQPTCVIPNGAILEPFLDEFYEIFQNKLYEKDYNAKRAPLNDQKHPSLPFCLKPSANQVSLRVTRILEESDGNPQDRRVLLMIYKLLIGWMYELHEIILNEHNIPIADYKTHQRPLFNWLLQELFEPSGSDPVFGLVVPPYPVWKSDFSDHHLGPIQIFLIRYFAGVGRDNRSAKPAASYLIETYLTQNKIDYSALSQPSSIKEKEDESFQLRINATYKEIMRFISTLEIDDDDFWVMISRFKNRFVKQARSNFSQECQRIEVTTGRNNKKLNAKTCHPKLPIAFCFYSQPIGVVEPLRILSLPEKKMVTPSSISRNFKLLSTALDFIHLELLDKNSKLDSQNSHNLIRQKLFEWLNEMIFNPKDSLPIIGVVQKNGSLAPWDLCKKDTPTFNTSFGPIQERLIRFFSKEFINDLQEFLDILGFLLTHWIHSEHINQIKLEVQ</sequence>
<feature type="compositionally biased region" description="Polar residues" evidence="1">
    <location>
        <begin position="98"/>
        <end position="115"/>
    </location>
</feature>
<reference evidence="2 3" key="1">
    <citation type="submission" date="2019-05" db="EMBL/GenBank/DDBJ databases">
        <title>Emergence of the Ug99 lineage of the wheat stem rust pathogen through somatic hybridization.</title>
        <authorList>
            <person name="Li F."/>
            <person name="Upadhyaya N.M."/>
            <person name="Sperschneider J."/>
            <person name="Matny O."/>
            <person name="Nguyen-Phuc H."/>
            <person name="Mago R."/>
            <person name="Raley C."/>
            <person name="Miller M.E."/>
            <person name="Silverstein K.A.T."/>
            <person name="Henningsen E."/>
            <person name="Hirsch C.D."/>
            <person name="Visser B."/>
            <person name="Pretorius Z.A."/>
            <person name="Steffenson B.J."/>
            <person name="Schwessinger B."/>
            <person name="Dodds P.N."/>
            <person name="Figueroa M."/>
        </authorList>
    </citation>
    <scope>NUCLEOTIDE SEQUENCE [LARGE SCALE GENOMIC DNA]</scope>
    <source>
        <strain evidence="2 3">Ug99</strain>
    </source>
</reference>